<sequence>MVNFTPWNTLLQTYVDDQGRVDYARWQREAAPDLDAWLTSLPDSRDGLTSEESLALIINLYNALAIQQVLSRYPIDSILPKVLGIPNWLAFWRFFSRSLYGLDGKSVSLNNLEHDLLRPQFKEPRTHFALVCASGGCPILRNEAYWPDIVEAQLETDAHRFIHNPDKVRYDAETGVLYCSMIFKWYGEDFLRVAPSVPDYIGTYLSPSPPLSALTEIRYLPYDWSLNEQSNSANC</sequence>
<accession>A0ABV0KC99</accession>
<evidence type="ECO:0000313" key="2">
    <source>
        <dbReference type="EMBL" id="MEP0950191.1"/>
    </source>
</evidence>
<evidence type="ECO:0000259" key="1">
    <source>
        <dbReference type="Pfam" id="PF04784"/>
    </source>
</evidence>
<protein>
    <submittedName>
        <fullName evidence="2">DUF547 domain-containing protein</fullName>
    </submittedName>
</protein>
<comment type="caution">
    <text evidence="2">The sequence shown here is derived from an EMBL/GenBank/DDBJ whole genome shotgun (WGS) entry which is preliminary data.</text>
</comment>
<dbReference type="Proteomes" id="UP001482513">
    <property type="component" value="Unassembled WGS sequence"/>
</dbReference>
<dbReference type="EMBL" id="JAMPKX010000022">
    <property type="protein sequence ID" value="MEP0950191.1"/>
    <property type="molecule type" value="Genomic_DNA"/>
</dbReference>
<keyword evidence="3" id="KW-1185">Reference proteome</keyword>
<dbReference type="RefSeq" id="WP_190703185.1">
    <property type="nucleotide sequence ID" value="NZ_JAMPKX010000022.1"/>
</dbReference>
<proteinExistence type="predicted"/>
<feature type="domain" description="DUF547" evidence="1">
    <location>
        <begin position="47"/>
        <end position="162"/>
    </location>
</feature>
<dbReference type="PANTHER" id="PTHR46361">
    <property type="entry name" value="ELECTRON CARRIER/ PROTEIN DISULFIDE OXIDOREDUCTASE"/>
    <property type="match status" value="1"/>
</dbReference>
<dbReference type="Pfam" id="PF04784">
    <property type="entry name" value="DUF547"/>
    <property type="match status" value="1"/>
</dbReference>
<dbReference type="InterPro" id="IPR006869">
    <property type="entry name" value="DUF547"/>
</dbReference>
<name>A0ABV0KC99_9CYAN</name>
<gene>
    <name evidence="2" type="ORF">NC992_25185</name>
</gene>
<dbReference type="PANTHER" id="PTHR46361:SF3">
    <property type="entry name" value="ELECTRON CARRIER_ PROTEIN DISULFIDE OXIDOREDUCTASE"/>
    <property type="match status" value="1"/>
</dbReference>
<evidence type="ECO:0000313" key="3">
    <source>
        <dbReference type="Proteomes" id="UP001482513"/>
    </source>
</evidence>
<organism evidence="2 3">
    <name type="scientific">Leptolyngbya subtilissima DQ-A4</name>
    <dbReference type="NCBI Taxonomy" id="2933933"/>
    <lineage>
        <taxon>Bacteria</taxon>
        <taxon>Bacillati</taxon>
        <taxon>Cyanobacteriota</taxon>
        <taxon>Cyanophyceae</taxon>
        <taxon>Leptolyngbyales</taxon>
        <taxon>Leptolyngbyaceae</taxon>
        <taxon>Leptolyngbya group</taxon>
        <taxon>Leptolyngbya</taxon>
    </lineage>
</organism>
<reference evidence="2 3" key="1">
    <citation type="submission" date="2022-04" db="EMBL/GenBank/DDBJ databases">
        <title>Positive selection, recombination, and allopatry shape intraspecific diversity of widespread and dominant cyanobacteria.</title>
        <authorList>
            <person name="Wei J."/>
            <person name="Shu W."/>
            <person name="Hu C."/>
        </authorList>
    </citation>
    <scope>NUCLEOTIDE SEQUENCE [LARGE SCALE GENOMIC DNA]</scope>
    <source>
        <strain evidence="2 3">DQ-A4</strain>
    </source>
</reference>